<feature type="transmembrane region" description="Helical" evidence="10">
    <location>
        <begin position="127"/>
        <end position="145"/>
    </location>
</feature>
<dbReference type="NCBIfam" id="TIGR00797">
    <property type="entry name" value="matE"/>
    <property type="match status" value="1"/>
</dbReference>
<feature type="transmembrane region" description="Helical" evidence="10">
    <location>
        <begin position="182"/>
        <end position="210"/>
    </location>
</feature>
<evidence type="ECO:0000256" key="10">
    <source>
        <dbReference type="SAM" id="Phobius"/>
    </source>
</evidence>
<dbReference type="OrthoDB" id="9780160at2"/>
<keyword evidence="7" id="KW-0406">Ion transport</keyword>
<keyword evidence="2" id="KW-0813">Transport</keyword>
<gene>
    <name evidence="11" type="ORF">E2I14_02270</name>
</gene>
<feature type="transmembrane region" description="Helical" evidence="10">
    <location>
        <begin position="157"/>
        <end position="176"/>
    </location>
</feature>
<keyword evidence="8 10" id="KW-0472">Membrane</keyword>
<feature type="transmembrane region" description="Helical" evidence="10">
    <location>
        <begin position="238"/>
        <end position="261"/>
    </location>
</feature>
<keyword evidence="3" id="KW-0050">Antiport</keyword>
<comment type="caution">
    <text evidence="11">The sequence shown here is derived from an EMBL/GenBank/DDBJ whole genome shotgun (WGS) entry which is preliminary data.</text>
</comment>
<dbReference type="GO" id="GO:0015297">
    <property type="term" value="F:antiporter activity"/>
    <property type="evidence" value="ECO:0007669"/>
    <property type="project" value="UniProtKB-KW"/>
</dbReference>
<feature type="transmembrane region" description="Helical" evidence="10">
    <location>
        <begin position="12"/>
        <end position="36"/>
    </location>
</feature>
<feature type="transmembrane region" description="Helical" evidence="10">
    <location>
        <begin position="273"/>
        <end position="297"/>
    </location>
</feature>
<evidence type="ECO:0000256" key="9">
    <source>
        <dbReference type="ARBA" id="ARBA00031636"/>
    </source>
</evidence>
<feature type="transmembrane region" description="Helical" evidence="10">
    <location>
        <begin position="85"/>
        <end position="107"/>
    </location>
</feature>
<dbReference type="GO" id="GO:0006811">
    <property type="term" value="P:monoatomic ion transport"/>
    <property type="evidence" value="ECO:0007669"/>
    <property type="project" value="UniProtKB-KW"/>
</dbReference>
<evidence type="ECO:0000256" key="5">
    <source>
        <dbReference type="ARBA" id="ARBA00022692"/>
    </source>
</evidence>
<keyword evidence="6 10" id="KW-1133">Transmembrane helix</keyword>
<proteinExistence type="predicted"/>
<feature type="transmembrane region" description="Helical" evidence="10">
    <location>
        <begin position="385"/>
        <end position="409"/>
    </location>
</feature>
<name>A0A4R5W5Q0_9BURK</name>
<evidence type="ECO:0000256" key="7">
    <source>
        <dbReference type="ARBA" id="ARBA00023065"/>
    </source>
</evidence>
<dbReference type="InterPro" id="IPR002528">
    <property type="entry name" value="MATE_fam"/>
</dbReference>
<keyword evidence="4" id="KW-1003">Cell membrane</keyword>
<keyword evidence="5 10" id="KW-0812">Transmembrane</keyword>
<evidence type="ECO:0000256" key="4">
    <source>
        <dbReference type="ARBA" id="ARBA00022475"/>
    </source>
</evidence>
<dbReference type="PANTHER" id="PTHR43298:SF2">
    <property type="entry name" value="FMN_FAD EXPORTER YEEO-RELATED"/>
    <property type="match status" value="1"/>
</dbReference>
<organism evidence="11 12">
    <name type="scientific">Sapientia aquatica</name>
    <dbReference type="NCBI Taxonomy" id="1549640"/>
    <lineage>
        <taxon>Bacteria</taxon>
        <taxon>Pseudomonadati</taxon>
        <taxon>Pseudomonadota</taxon>
        <taxon>Betaproteobacteria</taxon>
        <taxon>Burkholderiales</taxon>
        <taxon>Oxalobacteraceae</taxon>
        <taxon>Sapientia</taxon>
    </lineage>
</organism>
<dbReference type="EMBL" id="SMYL01000001">
    <property type="protein sequence ID" value="TDK68387.1"/>
    <property type="molecule type" value="Genomic_DNA"/>
</dbReference>
<comment type="subcellular location">
    <subcellularLocation>
        <location evidence="1">Cell inner membrane</location>
        <topology evidence="1">Multi-pass membrane protein</topology>
    </subcellularLocation>
</comment>
<evidence type="ECO:0000256" key="8">
    <source>
        <dbReference type="ARBA" id="ARBA00023136"/>
    </source>
</evidence>
<protein>
    <recommendedName>
        <fullName evidence="9">Multidrug-efflux transporter</fullName>
    </recommendedName>
</protein>
<evidence type="ECO:0000256" key="6">
    <source>
        <dbReference type="ARBA" id="ARBA00022989"/>
    </source>
</evidence>
<sequence length="457" mass="49781">MRLKDTRATWHLAWPIAVGQIATTGTAFVDAVMAGHVSAGDLAAVSVGSSIWVTLIVTIMGYLLATSPLVAQKVGANETRSIPALIQQALAQALILAVAAWVITRLITPIFPHLGLEPEIAHKAGEFLKAITWGLPAFACYRVLYSYSAALNQTKPMMVISICCLLLNIPTNWILIYGHFGFAALGGVGCGWATAFCVWVNCILLALWIVNTKRYRDTHPFRTWQGWQSIVQKQLFKLGLPIGIMFLVEVSAFSLIALIIAKLGTASVAAHQIALNFSSLTFMVPMAVGTALTVRVGHAAGAKDYVLARAIGQNGSRLGLFIAVVSGGLMIFASNWIAHWYTQDSDVLVLAGQLIVLAGIFQFSDITQVVSAGILRGYKVTRAPMIIHMTAFWIIGMPLGYVLTFGFKFSDFSIDPMGVRGYWIGLIIALTFTALSLQLLFRRASQRYILRHHETTR</sequence>
<dbReference type="CDD" id="cd13131">
    <property type="entry name" value="MATE_NorM_like"/>
    <property type="match status" value="1"/>
</dbReference>
<dbReference type="InterPro" id="IPR048279">
    <property type="entry name" value="MdtK-like"/>
</dbReference>
<dbReference type="AlphaFoldDB" id="A0A4R5W5Q0"/>
<evidence type="ECO:0000313" key="11">
    <source>
        <dbReference type="EMBL" id="TDK68387.1"/>
    </source>
</evidence>
<evidence type="ECO:0000256" key="3">
    <source>
        <dbReference type="ARBA" id="ARBA00022449"/>
    </source>
</evidence>
<dbReference type="PANTHER" id="PTHR43298">
    <property type="entry name" value="MULTIDRUG RESISTANCE PROTEIN NORM-RELATED"/>
    <property type="match status" value="1"/>
</dbReference>
<dbReference type="Proteomes" id="UP000294829">
    <property type="component" value="Unassembled WGS sequence"/>
</dbReference>
<evidence type="ECO:0000256" key="2">
    <source>
        <dbReference type="ARBA" id="ARBA00022448"/>
    </source>
</evidence>
<feature type="transmembrane region" description="Helical" evidence="10">
    <location>
        <begin position="42"/>
        <end position="64"/>
    </location>
</feature>
<dbReference type="Pfam" id="PF01554">
    <property type="entry name" value="MatE"/>
    <property type="match status" value="2"/>
</dbReference>
<dbReference type="InterPro" id="IPR050222">
    <property type="entry name" value="MATE_MdtK"/>
</dbReference>
<feature type="transmembrane region" description="Helical" evidence="10">
    <location>
        <begin position="421"/>
        <end position="441"/>
    </location>
</feature>
<feature type="transmembrane region" description="Helical" evidence="10">
    <location>
        <begin position="347"/>
        <end position="364"/>
    </location>
</feature>
<keyword evidence="12" id="KW-1185">Reference proteome</keyword>
<dbReference type="PIRSF" id="PIRSF006603">
    <property type="entry name" value="DinF"/>
    <property type="match status" value="1"/>
</dbReference>
<feature type="transmembrane region" description="Helical" evidence="10">
    <location>
        <begin position="318"/>
        <end position="341"/>
    </location>
</feature>
<dbReference type="GO" id="GO:0005886">
    <property type="term" value="C:plasma membrane"/>
    <property type="evidence" value="ECO:0007669"/>
    <property type="project" value="UniProtKB-SubCell"/>
</dbReference>
<evidence type="ECO:0000313" key="12">
    <source>
        <dbReference type="Proteomes" id="UP000294829"/>
    </source>
</evidence>
<evidence type="ECO:0000256" key="1">
    <source>
        <dbReference type="ARBA" id="ARBA00004429"/>
    </source>
</evidence>
<dbReference type="RefSeq" id="WP_133325001.1">
    <property type="nucleotide sequence ID" value="NZ_SMYL01000001.1"/>
</dbReference>
<accession>A0A4R5W5Q0</accession>
<reference evidence="11 12" key="1">
    <citation type="submission" date="2019-03" db="EMBL/GenBank/DDBJ databases">
        <title>Sapientia aquatica gen. nov., sp. nov., isolated from a crater lake.</title>
        <authorList>
            <person name="Felfoldi T."/>
            <person name="Szabo A."/>
            <person name="Toth E."/>
            <person name="Schumann P."/>
            <person name="Keki Z."/>
            <person name="Marialigeti K."/>
            <person name="Mathe I."/>
        </authorList>
    </citation>
    <scope>NUCLEOTIDE SEQUENCE [LARGE SCALE GENOMIC DNA]</scope>
    <source>
        <strain evidence="11 12">SA-152</strain>
    </source>
</reference>
<dbReference type="GO" id="GO:0042910">
    <property type="term" value="F:xenobiotic transmembrane transporter activity"/>
    <property type="evidence" value="ECO:0007669"/>
    <property type="project" value="InterPro"/>
</dbReference>